<dbReference type="STRING" id="320771.Cflav_PD1114"/>
<accession>B9XQB5</accession>
<feature type="transmembrane region" description="Helical" evidence="1">
    <location>
        <begin position="64"/>
        <end position="82"/>
    </location>
</feature>
<gene>
    <name evidence="2" type="ORF">Cflav_PD1114</name>
</gene>
<dbReference type="SUPFAM" id="SSF55961">
    <property type="entry name" value="Bet v1-like"/>
    <property type="match status" value="1"/>
</dbReference>
<dbReference type="EMBL" id="ABOX02000053">
    <property type="protein sequence ID" value="EEF57939.1"/>
    <property type="molecule type" value="Genomic_DNA"/>
</dbReference>
<feature type="transmembrane region" description="Helical" evidence="1">
    <location>
        <begin position="89"/>
        <end position="112"/>
    </location>
</feature>
<dbReference type="Pfam" id="PF10604">
    <property type="entry name" value="Polyketide_cyc2"/>
    <property type="match status" value="1"/>
</dbReference>
<keyword evidence="1" id="KW-0472">Membrane</keyword>
<feature type="transmembrane region" description="Helical" evidence="1">
    <location>
        <begin position="12"/>
        <end position="32"/>
    </location>
</feature>
<proteinExistence type="predicted"/>
<dbReference type="InterPro" id="IPR019587">
    <property type="entry name" value="Polyketide_cyclase/dehydratase"/>
</dbReference>
<evidence type="ECO:0000313" key="3">
    <source>
        <dbReference type="Proteomes" id="UP000003688"/>
    </source>
</evidence>
<comment type="caution">
    <text evidence="2">The sequence shown here is derived from an EMBL/GenBank/DDBJ whole genome shotgun (WGS) entry which is preliminary data.</text>
</comment>
<dbReference type="Gene3D" id="3.30.530.20">
    <property type="match status" value="1"/>
</dbReference>
<protein>
    <recommendedName>
        <fullName evidence="4">Polyketide cyclase/dehydrase</fullName>
    </recommendedName>
</protein>
<keyword evidence="1" id="KW-0812">Transmembrane</keyword>
<keyword evidence="3" id="KW-1185">Reference proteome</keyword>
<dbReference type="Proteomes" id="UP000003688">
    <property type="component" value="Unassembled WGS sequence"/>
</dbReference>
<sequence precursor="true">MNSERSNSNVFNGILLGSLVGFAFAFGGYLLLRGDQREFGWVMFLLVPFVSGFAVAAVVRRPDRILACCITGGVLTLSILVVTGLEGIVCAFMAAPLIAAGMALGAFIGYHVRGKFIDRSGGPGSTTTVILLLCPFLIAAADRVERPFRSVQQRETFTSEVMVSGTPEQAWSFLERMDHLDGAKPFLLSVGLPLPQKCELDKAAVGGKRVCYFHNGLINQEVTEWQRPNHMGLRITGSTLPGRHWLSFIEASYELSSVGNQTRVVRHTTIGTRLYPRWYWRPLERWGVTSEHEYVLSNLERWTKEARSEIQAPNPETGNAKF</sequence>
<reference evidence="2 3" key="1">
    <citation type="journal article" date="2011" name="J. Bacteriol.">
        <title>Genome sequence of 'Pedosphaera parvula' Ellin514, an aerobic Verrucomicrobial isolate from pasture soil.</title>
        <authorList>
            <person name="Kant R."/>
            <person name="van Passel M.W."/>
            <person name="Sangwan P."/>
            <person name="Palva A."/>
            <person name="Lucas S."/>
            <person name="Copeland A."/>
            <person name="Lapidus A."/>
            <person name="Glavina Del Rio T."/>
            <person name="Dalin E."/>
            <person name="Tice H."/>
            <person name="Bruce D."/>
            <person name="Goodwin L."/>
            <person name="Pitluck S."/>
            <person name="Chertkov O."/>
            <person name="Larimer F.W."/>
            <person name="Land M.L."/>
            <person name="Hauser L."/>
            <person name="Brettin T.S."/>
            <person name="Detter J.C."/>
            <person name="Han S."/>
            <person name="de Vos W.M."/>
            <person name="Janssen P.H."/>
            <person name="Smidt H."/>
        </authorList>
    </citation>
    <scope>NUCLEOTIDE SEQUENCE [LARGE SCALE GENOMIC DNA]</scope>
    <source>
        <strain evidence="2 3">Ellin514</strain>
    </source>
</reference>
<evidence type="ECO:0000256" key="1">
    <source>
        <dbReference type="SAM" id="Phobius"/>
    </source>
</evidence>
<dbReference type="InterPro" id="IPR023393">
    <property type="entry name" value="START-like_dom_sf"/>
</dbReference>
<dbReference type="RefSeq" id="WP_007418001.1">
    <property type="nucleotide sequence ID" value="NZ_ABOX02000053.1"/>
</dbReference>
<keyword evidence="1" id="KW-1133">Transmembrane helix</keyword>
<feature type="transmembrane region" description="Helical" evidence="1">
    <location>
        <begin position="39"/>
        <end position="58"/>
    </location>
</feature>
<evidence type="ECO:0000313" key="2">
    <source>
        <dbReference type="EMBL" id="EEF57939.1"/>
    </source>
</evidence>
<organism evidence="2 3">
    <name type="scientific">Pedosphaera parvula (strain Ellin514)</name>
    <dbReference type="NCBI Taxonomy" id="320771"/>
    <lineage>
        <taxon>Bacteria</taxon>
        <taxon>Pseudomonadati</taxon>
        <taxon>Verrucomicrobiota</taxon>
        <taxon>Pedosphaerae</taxon>
        <taxon>Pedosphaerales</taxon>
        <taxon>Pedosphaeraceae</taxon>
        <taxon>Pedosphaera</taxon>
    </lineage>
</organism>
<name>B9XQB5_PEDPL</name>
<feature type="transmembrane region" description="Helical" evidence="1">
    <location>
        <begin position="124"/>
        <end position="144"/>
    </location>
</feature>
<dbReference type="OrthoDB" id="315686at2"/>
<evidence type="ECO:0008006" key="4">
    <source>
        <dbReference type="Google" id="ProtNLM"/>
    </source>
</evidence>
<dbReference type="AlphaFoldDB" id="B9XQB5"/>